<evidence type="ECO:0000313" key="8">
    <source>
        <dbReference type="Proteomes" id="UP000642809"/>
    </source>
</evidence>
<proteinExistence type="inferred from homology"/>
<comment type="cofactor">
    <cofactor evidence="6">
        <name>Ca(2+)</name>
        <dbReference type="ChEBI" id="CHEBI:29108"/>
    </cofactor>
    <text evidence="6">Binds 1 Ca(2+) ion per dimer.</text>
</comment>
<dbReference type="PANTHER" id="PTHR34218:SF3">
    <property type="entry name" value="ACYL-HOMOSERINE LACTONE ACYLASE PVDQ"/>
    <property type="match status" value="1"/>
</dbReference>
<keyword evidence="2" id="KW-0732">Signal</keyword>
<comment type="caution">
    <text evidence="7">The sequence shown here is derived from an EMBL/GenBank/DDBJ whole genome shotgun (WGS) entry which is preliminary data.</text>
</comment>
<feature type="binding site" evidence="6">
    <location>
        <position position="249"/>
    </location>
    <ligand>
        <name>Ca(2+)</name>
        <dbReference type="ChEBI" id="CHEBI:29108"/>
    </ligand>
</feature>
<evidence type="ECO:0000256" key="5">
    <source>
        <dbReference type="PIRSR" id="PIRSR001227-1"/>
    </source>
</evidence>
<gene>
    <name evidence="7" type="ORF">GCM10008106_26110</name>
</gene>
<dbReference type="SUPFAM" id="SSF56235">
    <property type="entry name" value="N-terminal nucleophile aminohydrolases (Ntn hydrolases)"/>
    <property type="match status" value="1"/>
</dbReference>
<evidence type="ECO:0000256" key="1">
    <source>
        <dbReference type="ARBA" id="ARBA00006586"/>
    </source>
</evidence>
<dbReference type="PANTHER" id="PTHR34218">
    <property type="entry name" value="PEPTIDASE S45 PENICILLIN AMIDASE"/>
    <property type="match status" value="1"/>
</dbReference>
<dbReference type="AlphaFoldDB" id="A0A8J3G696"/>
<accession>A0A8J3G696</accession>
<dbReference type="PIRSF" id="PIRSF001227">
    <property type="entry name" value="Pen_acylase"/>
    <property type="match status" value="1"/>
</dbReference>
<dbReference type="InterPro" id="IPR014395">
    <property type="entry name" value="Pen/GL7ACA/AHL_acylase"/>
</dbReference>
<keyword evidence="6" id="KW-0479">Metal-binding</keyword>
<feature type="binding site" evidence="6">
    <location>
        <position position="246"/>
    </location>
    <ligand>
        <name>Ca(2+)</name>
        <dbReference type="ChEBI" id="CHEBI:29108"/>
    </ligand>
</feature>
<dbReference type="EMBL" id="BMYF01000016">
    <property type="protein sequence ID" value="GHB43886.1"/>
    <property type="molecule type" value="Genomic_DNA"/>
</dbReference>
<organism evidence="7 8">
    <name type="scientific">Mongoliitalea lutea</name>
    <dbReference type="NCBI Taxonomy" id="849756"/>
    <lineage>
        <taxon>Bacteria</taxon>
        <taxon>Pseudomonadati</taxon>
        <taxon>Bacteroidota</taxon>
        <taxon>Cytophagia</taxon>
        <taxon>Cytophagales</taxon>
        <taxon>Cyclobacteriaceae</taxon>
        <taxon>Mongoliitalea</taxon>
    </lineage>
</organism>
<dbReference type="InterPro" id="IPR029055">
    <property type="entry name" value="Ntn_hydrolases_N"/>
</dbReference>
<evidence type="ECO:0000256" key="3">
    <source>
        <dbReference type="ARBA" id="ARBA00022801"/>
    </source>
</evidence>
<dbReference type="Pfam" id="PF01804">
    <property type="entry name" value="Penicil_amidase"/>
    <property type="match status" value="1"/>
</dbReference>
<dbReference type="Gene3D" id="1.10.439.10">
    <property type="entry name" value="Penicillin Amidohydrolase, domain 1"/>
    <property type="match status" value="1"/>
</dbReference>
<comment type="similarity">
    <text evidence="1">Belongs to the peptidase S45 family.</text>
</comment>
<dbReference type="InterPro" id="IPR002692">
    <property type="entry name" value="S45"/>
</dbReference>
<keyword evidence="8" id="KW-1185">Reference proteome</keyword>
<dbReference type="InterPro" id="IPR043147">
    <property type="entry name" value="Penicillin_amidase_A-knob"/>
</dbReference>
<sequence length="704" mass="80752">MSDLQRWERRASQVEIFRDGLGVPHIYGKTDGDAVFGMIYAQCEDDFNRVEMNYITAMGRMAEVEGVKELYADLRMKLYIDEAVVKKEYQQAPKWLKQLMSAWADGINYFLHTHPEVKPKLITKFEPWMALTFSEGSIGGDIETISVNQLKAFYDKEFQASLVYQERNFDEEPKGSNGFAIAPQLSATGNALLMINPHTSFYFRPEVHMVSEEGLNAYGAVTWGQFFIYQGFNEYNGWMHTSAKADAIDHFALTVEQRNGKYHYKFGEEWRPFTEKTIQLTYKEDGQLLKRSITAYYSHHGPVIREEDEKWVAIALMVEREKALTQSYLRTKTTNHQEFRAIMDLKTNSSNSTMYADRDGNIVYYHGNFVPKRDPSFDWRGVVDGSNPATDWRGLHDVEELIYLENPVTGWIQHCNSDPFNALGKMSPKREDFPPYVAWDVENARGINAVRILEQPRKWTLESMIYELAYDPHILAFEPLVPVLKKAFDQLPATDPRKSQLQSAVDTLVAWDLKTHVNSVATSVAVFWGNQLMGMGRGLDRPWDAYVFDYLAEHLTQKQLIDALDKAVAKLGEDFGQWNTPWGEINRFQRVTNAIQGKFYDELPSLPVGFNSSMWGSLAAYGSRAYPNTKRFYGNVGNSFVAAVEFGEKVKAKSILAGGQSGNPFSPHFVDQAEMYTQAQFKDVLYYREDVEQHARKKYKPGQR</sequence>
<dbReference type="Proteomes" id="UP000642809">
    <property type="component" value="Unassembled WGS sequence"/>
</dbReference>
<dbReference type="Gene3D" id="3.60.20.10">
    <property type="entry name" value="Glutamine Phosphoribosylpyrophosphate, subunit 1, domain 1"/>
    <property type="match status" value="1"/>
</dbReference>
<evidence type="ECO:0000256" key="4">
    <source>
        <dbReference type="ARBA" id="ARBA00023145"/>
    </source>
</evidence>
<dbReference type="GO" id="GO:0017000">
    <property type="term" value="P:antibiotic biosynthetic process"/>
    <property type="evidence" value="ECO:0007669"/>
    <property type="project" value="InterPro"/>
</dbReference>
<protein>
    <submittedName>
        <fullName evidence="7">Penicillin amidase</fullName>
    </submittedName>
</protein>
<reference evidence="7" key="1">
    <citation type="journal article" date="2014" name="Int. J. Syst. Evol. Microbiol.">
        <title>Complete genome sequence of Corynebacterium casei LMG S-19264T (=DSM 44701T), isolated from a smear-ripened cheese.</title>
        <authorList>
            <consortium name="US DOE Joint Genome Institute (JGI-PGF)"/>
            <person name="Walter F."/>
            <person name="Albersmeier A."/>
            <person name="Kalinowski J."/>
            <person name="Ruckert C."/>
        </authorList>
    </citation>
    <scope>NUCLEOTIDE SEQUENCE</scope>
    <source>
        <strain evidence="7">KCTC 23224</strain>
    </source>
</reference>
<name>A0A8J3G696_9BACT</name>
<evidence type="ECO:0000313" key="7">
    <source>
        <dbReference type="EMBL" id="GHB43886.1"/>
    </source>
</evidence>
<evidence type="ECO:0000256" key="2">
    <source>
        <dbReference type="ARBA" id="ARBA00022729"/>
    </source>
</evidence>
<evidence type="ECO:0000256" key="6">
    <source>
        <dbReference type="PIRSR" id="PIRSR001227-2"/>
    </source>
</evidence>
<dbReference type="GO" id="GO:0046872">
    <property type="term" value="F:metal ion binding"/>
    <property type="evidence" value="ECO:0007669"/>
    <property type="project" value="UniProtKB-KW"/>
</dbReference>
<keyword evidence="6" id="KW-0106">Calcium</keyword>
<dbReference type="GO" id="GO:0016811">
    <property type="term" value="F:hydrolase activity, acting on carbon-nitrogen (but not peptide) bonds, in linear amides"/>
    <property type="evidence" value="ECO:0007669"/>
    <property type="project" value="InterPro"/>
</dbReference>
<dbReference type="Gene3D" id="1.10.1400.10">
    <property type="match status" value="1"/>
</dbReference>
<keyword evidence="4" id="KW-0865">Zymogen</keyword>
<keyword evidence="3" id="KW-0378">Hydrolase</keyword>
<dbReference type="InterPro" id="IPR023343">
    <property type="entry name" value="Penicillin_amidase_dom1"/>
</dbReference>
<dbReference type="Gene3D" id="2.30.120.10">
    <property type="match status" value="1"/>
</dbReference>
<reference evidence="7" key="2">
    <citation type="submission" date="2020-09" db="EMBL/GenBank/DDBJ databases">
        <authorList>
            <person name="Sun Q."/>
            <person name="Kim S."/>
        </authorList>
    </citation>
    <scope>NUCLEOTIDE SEQUENCE</scope>
    <source>
        <strain evidence="7">KCTC 23224</strain>
    </source>
</reference>
<feature type="active site" description="Nucleophile" evidence="5">
    <location>
        <position position="176"/>
    </location>
</feature>
<dbReference type="InterPro" id="IPR043146">
    <property type="entry name" value="Penicillin_amidase_N_B-knob"/>
</dbReference>